<evidence type="ECO:0000313" key="3">
    <source>
        <dbReference type="Proteomes" id="UP001066276"/>
    </source>
</evidence>
<feature type="region of interest" description="Disordered" evidence="1">
    <location>
        <begin position="58"/>
        <end position="82"/>
    </location>
</feature>
<comment type="caution">
    <text evidence="2">The sequence shown here is derived from an EMBL/GenBank/DDBJ whole genome shotgun (WGS) entry which is preliminary data.</text>
</comment>
<reference evidence="2" key="1">
    <citation type="journal article" date="2022" name="bioRxiv">
        <title>Sequencing and chromosome-scale assembly of the giantPleurodeles waltlgenome.</title>
        <authorList>
            <person name="Brown T."/>
            <person name="Elewa A."/>
            <person name="Iarovenko S."/>
            <person name="Subramanian E."/>
            <person name="Araus A.J."/>
            <person name="Petzold A."/>
            <person name="Susuki M."/>
            <person name="Suzuki K.-i.T."/>
            <person name="Hayashi T."/>
            <person name="Toyoda A."/>
            <person name="Oliveira C."/>
            <person name="Osipova E."/>
            <person name="Leigh N.D."/>
            <person name="Simon A."/>
            <person name="Yun M.H."/>
        </authorList>
    </citation>
    <scope>NUCLEOTIDE SEQUENCE</scope>
    <source>
        <strain evidence="2">20211129_DDA</strain>
        <tissue evidence="2">Liver</tissue>
    </source>
</reference>
<dbReference type="AlphaFoldDB" id="A0AAV7PM23"/>
<keyword evidence="3" id="KW-1185">Reference proteome</keyword>
<dbReference type="Proteomes" id="UP001066276">
    <property type="component" value="Chromosome 7"/>
</dbReference>
<feature type="compositionally biased region" description="Basic and acidic residues" evidence="1">
    <location>
        <begin position="61"/>
        <end position="75"/>
    </location>
</feature>
<organism evidence="2 3">
    <name type="scientific">Pleurodeles waltl</name>
    <name type="common">Iberian ribbed newt</name>
    <dbReference type="NCBI Taxonomy" id="8319"/>
    <lineage>
        <taxon>Eukaryota</taxon>
        <taxon>Metazoa</taxon>
        <taxon>Chordata</taxon>
        <taxon>Craniata</taxon>
        <taxon>Vertebrata</taxon>
        <taxon>Euteleostomi</taxon>
        <taxon>Amphibia</taxon>
        <taxon>Batrachia</taxon>
        <taxon>Caudata</taxon>
        <taxon>Salamandroidea</taxon>
        <taxon>Salamandridae</taxon>
        <taxon>Pleurodelinae</taxon>
        <taxon>Pleurodeles</taxon>
    </lineage>
</organism>
<name>A0AAV7PM23_PLEWA</name>
<dbReference type="EMBL" id="JANPWB010000011">
    <property type="protein sequence ID" value="KAJ1128411.1"/>
    <property type="molecule type" value="Genomic_DNA"/>
</dbReference>
<evidence type="ECO:0000313" key="2">
    <source>
        <dbReference type="EMBL" id="KAJ1128411.1"/>
    </source>
</evidence>
<gene>
    <name evidence="2" type="ORF">NDU88_006790</name>
</gene>
<evidence type="ECO:0000256" key="1">
    <source>
        <dbReference type="SAM" id="MobiDB-lite"/>
    </source>
</evidence>
<sequence length="82" mass="9262">MEKSSRVCTGNHTANTNYKIVPAKEEFRGGFYAPFSKLFDCGRDSRVDQFGACINMLPEDTTSKPREPASRENRTRRFVGAI</sequence>
<accession>A0AAV7PM23</accession>
<proteinExistence type="predicted"/>
<protein>
    <submittedName>
        <fullName evidence="2">Uncharacterized protein</fullName>
    </submittedName>
</protein>